<accession>A0ABD3GKV1</accession>
<protein>
    <submittedName>
        <fullName evidence="1">Uncharacterized protein</fullName>
    </submittedName>
</protein>
<comment type="caution">
    <text evidence="1">The sequence shown here is derived from an EMBL/GenBank/DDBJ whole genome shotgun (WGS) entry which is preliminary data.</text>
</comment>
<evidence type="ECO:0000313" key="2">
    <source>
        <dbReference type="Proteomes" id="UP001633002"/>
    </source>
</evidence>
<reference evidence="1 2" key="1">
    <citation type="submission" date="2024-09" db="EMBL/GenBank/DDBJ databases">
        <title>Chromosome-scale assembly of Riccia sorocarpa.</title>
        <authorList>
            <person name="Paukszto L."/>
        </authorList>
    </citation>
    <scope>NUCLEOTIDE SEQUENCE [LARGE SCALE GENOMIC DNA]</scope>
    <source>
        <strain evidence="1">LP-2024</strain>
        <tissue evidence="1">Aerial parts of the thallus</tissue>
    </source>
</reference>
<proteinExistence type="predicted"/>
<sequence length="178" mass="19855">MFSASPLLAAFARRSRNEDEEQSHFGQTSSSEDHLSLQIVSVHDSLDPKVERCGLDDCIISKTVKEFPQHFRTRFVKANLQKCSRWWKDHDIILSPELAQKSISNTARSTAKKFNWGIQSPVASDLPVYAEQVAKAQADIATPTSMRTSLHQKNIHGRALEFVDDEAAEASSVSPTTD</sequence>
<evidence type="ECO:0000313" key="1">
    <source>
        <dbReference type="EMBL" id="KAL3678324.1"/>
    </source>
</evidence>
<gene>
    <name evidence="1" type="ORF">R1sor_021280</name>
</gene>
<dbReference type="EMBL" id="JBJQOH010000007">
    <property type="protein sequence ID" value="KAL3678324.1"/>
    <property type="molecule type" value="Genomic_DNA"/>
</dbReference>
<name>A0ABD3GKV1_9MARC</name>
<dbReference type="AlphaFoldDB" id="A0ABD3GKV1"/>
<organism evidence="1 2">
    <name type="scientific">Riccia sorocarpa</name>
    <dbReference type="NCBI Taxonomy" id="122646"/>
    <lineage>
        <taxon>Eukaryota</taxon>
        <taxon>Viridiplantae</taxon>
        <taxon>Streptophyta</taxon>
        <taxon>Embryophyta</taxon>
        <taxon>Marchantiophyta</taxon>
        <taxon>Marchantiopsida</taxon>
        <taxon>Marchantiidae</taxon>
        <taxon>Marchantiales</taxon>
        <taxon>Ricciaceae</taxon>
        <taxon>Riccia</taxon>
    </lineage>
</organism>
<dbReference type="Proteomes" id="UP001633002">
    <property type="component" value="Unassembled WGS sequence"/>
</dbReference>
<keyword evidence="2" id="KW-1185">Reference proteome</keyword>